<accession>A0A830F5B3</accession>
<name>A0A830F5B3_9EURY</name>
<dbReference type="RefSeq" id="WP_188876399.1">
    <property type="nucleotide sequence ID" value="NZ_BMPF01000001.1"/>
</dbReference>
<dbReference type="InterPro" id="IPR003000">
    <property type="entry name" value="Sirtuin"/>
</dbReference>
<dbReference type="PANTHER" id="PTHR11085:SF11">
    <property type="entry name" value="NAD-DEPENDENT PROTEIN DEACETYLASE"/>
    <property type="match status" value="1"/>
</dbReference>
<evidence type="ECO:0000256" key="2">
    <source>
        <dbReference type="ARBA" id="ARBA00023027"/>
    </source>
</evidence>
<keyword evidence="2" id="KW-0520">NAD</keyword>
<dbReference type="OrthoDB" id="728at2157"/>
<dbReference type="PROSITE" id="PS50305">
    <property type="entry name" value="SIRTUIN"/>
    <property type="match status" value="1"/>
</dbReference>
<dbReference type="AlphaFoldDB" id="A0A830F5B3"/>
<proteinExistence type="predicted"/>
<dbReference type="Pfam" id="PF02146">
    <property type="entry name" value="SIR2"/>
    <property type="match status" value="1"/>
</dbReference>
<dbReference type="GO" id="GO:0046872">
    <property type="term" value="F:metal ion binding"/>
    <property type="evidence" value="ECO:0007669"/>
    <property type="project" value="UniProtKB-KW"/>
</dbReference>
<keyword evidence="3" id="KW-0479">Metal-binding</keyword>
<dbReference type="InterPro" id="IPR050134">
    <property type="entry name" value="NAD-dep_sirtuin_deacylases"/>
</dbReference>
<dbReference type="SUPFAM" id="SSF52467">
    <property type="entry name" value="DHS-like NAD/FAD-binding domain"/>
    <property type="match status" value="1"/>
</dbReference>
<keyword evidence="1" id="KW-0808">Transferase</keyword>
<feature type="domain" description="Deacetylase sirtuin-type" evidence="4">
    <location>
        <begin position="9"/>
        <end position="284"/>
    </location>
</feature>
<dbReference type="Gene3D" id="3.40.50.1220">
    <property type="entry name" value="TPP-binding domain"/>
    <property type="match status" value="1"/>
</dbReference>
<gene>
    <name evidence="5" type="ORF">GCM10009037_00420</name>
</gene>
<keyword evidence="6" id="KW-1185">Reference proteome</keyword>
<dbReference type="CDD" id="cd01407">
    <property type="entry name" value="SIR2-fam"/>
    <property type="match status" value="1"/>
</dbReference>
<keyword evidence="3" id="KW-0862">Zinc</keyword>
<evidence type="ECO:0000313" key="6">
    <source>
        <dbReference type="Proteomes" id="UP000628840"/>
    </source>
</evidence>
<feature type="active site" description="Proton acceptor" evidence="3">
    <location>
        <position position="155"/>
    </location>
</feature>
<dbReference type="GO" id="GO:0017136">
    <property type="term" value="F:histone deacetylase activity, NAD-dependent"/>
    <property type="evidence" value="ECO:0007669"/>
    <property type="project" value="TreeGrafter"/>
</dbReference>
<dbReference type="PANTHER" id="PTHR11085">
    <property type="entry name" value="NAD-DEPENDENT PROTEIN DEACYLASE SIRTUIN-5, MITOCHONDRIAL-RELATED"/>
    <property type="match status" value="1"/>
</dbReference>
<dbReference type="Gene3D" id="3.30.1600.10">
    <property type="entry name" value="SIR2/SIRT2 'Small Domain"/>
    <property type="match status" value="1"/>
</dbReference>
<sequence length="284" mass="29548">MGESGGHAGRADPGHADAVSRIADSLVDADTAVAFTGAGVSTASGVPSFRGDDGVWNAEYDPADFRIERFRADPVGFWEDRLELHETMYGVDAARTEGDGRASDAGERDAHAVAPNAAHDALATLEDAGVLTAVVTQNVDGLHAAAGTDSLLEIHGNARRSVCVDCGTTTPTDAVRERVRDGETPPRCDCGGLLKPDVVLFGERLPPVFGEARRLAREADAFLAAGSSLTVEPAASLPVTAARDGDLHVVNFDGTPHDDVAATVSRADVTDVLPAVASRVLDHH</sequence>
<evidence type="ECO:0000256" key="3">
    <source>
        <dbReference type="PROSITE-ProRule" id="PRU00236"/>
    </source>
</evidence>
<protein>
    <submittedName>
        <fullName evidence="5">NAD-dependent deacetylase</fullName>
    </submittedName>
</protein>
<dbReference type="InterPro" id="IPR026590">
    <property type="entry name" value="Ssirtuin_cat_dom"/>
</dbReference>
<reference evidence="5 6" key="1">
    <citation type="journal article" date="2019" name="Int. J. Syst. Evol. Microbiol.">
        <title>The Global Catalogue of Microorganisms (GCM) 10K type strain sequencing project: providing services to taxonomists for standard genome sequencing and annotation.</title>
        <authorList>
            <consortium name="The Broad Institute Genomics Platform"/>
            <consortium name="The Broad Institute Genome Sequencing Center for Infectious Disease"/>
            <person name="Wu L."/>
            <person name="Ma J."/>
        </authorList>
    </citation>
    <scope>NUCLEOTIDE SEQUENCE [LARGE SCALE GENOMIC DNA]</scope>
    <source>
        <strain evidence="5 6">JCM 19585</strain>
    </source>
</reference>
<comment type="caution">
    <text evidence="5">The sequence shown here is derived from an EMBL/GenBank/DDBJ whole genome shotgun (WGS) entry which is preliminary data.</text>
</comment>
<dbReference type="InterPro" id="IPR026591">
    <property type="entry name" value="Sirtuin_cat_small_dom_sf"/>
</dbReference>
<organism evidence="5 6">
    <name type="scientific">Halarchaeum grantii</name>
    <dbReference type="NCBI Taxonomy" id="1193105"/>
    <lineage>
        <taxon>Archaea</taxon>
        <taxon>Methanobacteriati</taxon>
        <taxon>Methanobacteriota</taxon>
        <taxon>Stenosarchaea group</taxon>
        <taxon>Halobacteria</taxon>
        <taxon>Halobacteriales</taxon>
        <taxon>Halobacteriaceae</taxon>
    </lineage>
</organism>
<feature type="binding site" evidence="3">
    <location>
        <position position="188"/>
    </location>
    <ligand>
        <name>Zn(2+)</name>
        <dbReference type="ChEBI" id="CHEBI:29105"/>
    </ligand>
</feature>
<evidence type="ECO:0000313" key="5">
    <source>
        <dbReference type="EMBL" id="GGL21045.1"/>
    </source>
</evidence>
<dbReference type="Proteomes" id="UP000628840">
    <property type="component" value="Unassembled WGS sequence"/>
</dbReference>
<dbReference type="EMBL" id="BMPF01000001">
    <property type="protein sequence ID" value="GGL21045.1"/>
    <property type="molecule type" value="Genomic_DNA"/>
</dbReference>
<feature type="binding site" evidence="3">
    <location>
        <position position="166"/>
    </location>
    <ligand>
        <name>Zn(2+)</name>
        <dbReference type="ChEBI" id="CHEBI:29105"/>
    </ligand>
</feature>
<evidence type="ECO:0000256" key="1">
    <source>
        <dbReference type="ARBA" id="ARBA00022679"/>
    </source>
</evidence>
<dbReference type="GO" id="GO:0070403">
    <property type="term" value="F:NAD+ binding"/>
    <property type="evidence" value="ECO:0007669"/>
    <property type="project" value="InterPro"/>
</dbReference>
<evidence type="ECO:0000259" key="4">
    <source>
        <dbReference type="PROSITE" id="PS50305"/>
    </source>
</evidence>
<feature type="binding site" evidence="3">
    <location>
        <position position="163"/>
    </location>
    <ligand>
        <name>Zn(2+)</name>
        <dbReference type="ChEBI" id="CHEBI:29105"/>
    </ligand>
</feature>
<feature type="binding site" evidence="3">
    <location>
        <position position="190"/>
    </location>
    <ligand>
        <name>Zn(2+)</name>
        <dbReference type="ChEBI" id="CHEBI:29105"/>
    </ligand>
</feature>
<dbReference type="InterPro" id="IPR029035">
    <property type="entry name" value="DHS-like_NAD/FAD-binding_dom"/>
</dbReference>